<sequence length="146" mass="16748">MNYLKVVILIFTLINISFGYKTDCNSILPISCTFYLTPDEDAYRSTLLRSLNSKLKNIYDLGLDSNESDENKIEEVNKKLQTVLDDNTINEFLENLSGFGKRGYGVRVMLESKSIYDYLQSDYTTKKPTTVMSMSNIHHMSKNSMV</sequence>
<evidence type="ECO:0000313" key="2">
    <source>
        <dbReference type="Proteomes" id="UP000046392"/>
    </source>
</evidence>
<feature type="chain" id="PRO_5005896001" evidence="1">
    <location>
        <begin position="20"/>
        <end position="146"/>
    </location>
</feature>
<dbReference type="WBParaSite" id="SPAL_0001772200.1">
    <property type="protein sequence ID" value="SPAL_0001772200.1"/>
    <property type="gene ID" value="SPAL_0001772200"/>
</dbReference>
<accession>A0A0N5CIR7</accession>
<feature type="signal peptide" evidence="1">
    <location>
        <begin position="1"/>
        <end position="19"/>
    </location>
</feature>
<dbReference type="AlphaFoldDB" id="A0A0N5CIR7"/>
<evidence type="ECO:0000313" key="3">
    <source>
        <dbReference type="WBParaSite" id="SPAL_0001772200.1"/>
    </source>
</evidence>
<reference evidence="3" key="1">
    <citation type="submission" date="2017-02" db="UniProtKB">
        <authorList>
            <consortium name="WormBaseParasite"/>
        </authorList>
    </citation>
    <scope>IDENTIFICATION</scope>
</reference>
<organism evidence="2 3">
    <name type="scientific">Strongyloides papillosus</name>
    <name type="common">Intestinal threadworm</name>
    <dbReference type="NCBI Taxonomy" id="174720"/>
    <lineage>
        <taxon>Eukaryota</taxon>
        <taxon>Metazoa</taxon>
        <taxon>Ecdysozoa</taxon>
        <taxon>Nematoda</taxon>
        <taxon>Chromadorea</taxon>
        <taxon>Rhabditida</taxon>
        <taxon>Tylenchina</taxon>
        <taxon>Panagrolaimomorpha</taxon>
        <taxon>Strongyloidoidea</taxon>
        <taxon>Strongyloididae</taxon>
        <taxon>Strongyloides</taxon>
    </lineage>
</organism>
<proteinExistence type="predicted"/>
<keyword evidence="2" id="KW-1185">Reference proteome</keyword>
<dbReference type="Proteomes" id="UP000046392">
    <property type="component" value="Unplaced"/>
</dbReference>
<protein>
    <submittedName>
        <fullName evidence="3">Inhibitor I9 domain-containing protein</fullName>
    </submittedName>
</protein>
<name>A0A0N5CIR7_STREA</name>
<evidence type="ECO:0000256" key="1">
    <source>
        <dbReference type="SAM" id="SignalP"/>
    </source>
</evidence>
<keyword evidence="1" id="KW-0732">Signal</keyword>